<dbReference type="Proteomes" id="UP001165074">
    <property type="component" value="Unassembled WGS sequence"/>
</dbReference>
<dbReference type="EMBL" id="BSTK01000027">
    <property type="protein sequence ID" value="GLY92332.1"/>
    <property type="molecule type" value="Genomic_DNA"/>
</dbReference>
<protein>
    <submittedName>
        <fullName evidence="2">Uncharacterized protein</fullName>
    </submittedName>
</protein>
<feature type="region of interest" description="Disordered" evidence="1">
    <location>
        <begin position="59"/>
        <end position="83"/>
    </location>
</feature>
<keyword evidence="3" id="KW-1185">Reference proteome</keyword>
<evidence type="ECO:0000256" key="1">
    <source>
        <dbReference type="SAM" id="MobiDB-lite"/>
    </source>
</evidence>
<dbReference type="AlphaFoldDB" id="A0A9W6W6T2"/>
<gene>
    <name evidence="2" type="ORF">Airi02_102600</name>
</gene>
<evidence type="ECO:0000313" key="2">
    <source>
        <dbReference type="EMBL" id="GLY92332.1"/>
    </source>
</evidence>
<name>A0A9W6W6T2_9ACTN</name>
<proteinExistence type="predicted"/>
<evidence type="ECO:0000313" key="3">
    <source>
        <dbReference type="Proteomes" id="UP001165074"/>
    </source>
</evidence>
<accession>A0A9W6W6T2</accession>
<sequence>MKPDPVCWSAGSERRPILALGLAYVDPPDLLPGVGTSTPDAQQMVIPVAPTVVQLRSAVKRPKRGRPAQGPAEAQARPDATRPAVEWGSLVTGLVRPMAVVVPLVVGKHMP</sequence>
<comment type="caution">
    <text evidence="2">The sequence shown here is derived from an EMBL/GenBank/DDBJ whole genome shotgun (WGS) entry which is preliminary data.</text>
</comment>
<organism evidence="2 3">
    <name type="scientific">Actinoallomurus iriomotensis</name>
    <dbReference type="NCBI Taxonomy" id="478107"/>
    <lineage>
        <taxon>Bacteria</taxon>
        <taxon>Bacillati</taxon>
        <taxon>Actinomycetota</taxon>
        <taxon>Actinomycetes</taxon>
        <taxon>Streptosporangiales</taxon>
        <taxon>Thermomonosporaceae</taxon>
        <taxon>Actinoallomurus</taxon>
    </lineage>
</organism>
<reference evidence="2" key="1">
    <citation type="submission" date="2023-03" db="EMBL/GenBank/DDBJ databases">
        <title>Actinoallomurus iriomotensis NBRC 103684.</title>
        <authorList>
            <person name="Ichikawa N."/>
            <person name="Sato H."/>
            <person name="Tonouchi N."/>
        </authorList>
    </citation>
    <scope>NUCLEOTIDE SEQUENCE</scope>
    <source>
        <strain evidence="2">NBRC 103684</strain>
    </source>
</reference>